<protein>
    <submittedName>
        <fullName evidence="1">Uncharacterized protein</fullName>
    </submittedName>
</protein>
<sequence length="160" mass="17679">MEPLDWSHTPCRDVGGKGIMTRNWVRNTKATAAPPIATRGTGHAANQAYIHPIPQLLNIHCTHLYIHLSPTSGVADLANAVVVVISAADATLWIYLVREVPLADATKAILIGEGSTMLDWRRRGTRGRPRQEDRSMFCGLPCSADKRWASFRDVIRRLAT</sequence>
<proteinExistence type="predicted"/>
<dbReference type="Proteomes" id="UP000624244">
    <property type="component" value="Unassembled WGS sequence"/>
</dbReference>
<accession>A0A8H5ZHK5</accession>
<dbReference type="EMBL" id="WNKQ01000009">
    <property type="protein sequence ID" value="KAF5849382.1"/>
    <property type="molecule type" value="Genomic_DNA"/>
</dbReference>
<comment type="caution">
    <text evidence="1">The sequence shown here is derived from an EMBL/GenBank/DDBJ whole genome shotgun (WGS) entry which is preliminary data.</text>
</comment>
<dbReference type="AlphaFoldDB" id="A0A8H5ZHK5"/>
<evidence type="ECO:0000313" key="2">
    <source>
        <dbReference type="Proteomes" id="UP000624244"/>
    </source>
</evidence>
<organism evidence="1 2">
    <name type="scientific">Cochliobolus sativus</name>
    <name type="common">Common root rot and spot blotch fungus</name>
    <name type="synonym">Bipolaris sorokiniana</name>
    <dbReference type="NCBI Taxonomy" id="45130"/>
    <lineage>
        <taxon>Eukaryota</taxon>
        <taxon>Fungi</taxon>
        <taxon>Dikarya</taxon>
        <taxon>Ascomycota</taxon>
        <taxon>Pezizomycotina</taxon>
        <taxon>Dothideomycetes</taxon>
        <taxon>Pleosporomycetidae</taxon>
        <taxon>Pleosporales</taxon>
        <taxon>Pleosporineae</taxon>
        <taxon>Pleosporaceae</taxon>
        <taxon>Bipolaris</taxon>
    </lineage>
</organism>
<gene>
    <name evidence="1" type="ORF">GGP41_006293</name>
</gene>
<name>A0A8H5ZHK5_COCSA</name>
<reference evidence="1" key="1">
    <citation type="submission" date="2019-11" db="EMBL/GenBank/DDBJ databases">
        <title>Bipolaris sorokiniana Genome sequencing.</title>
        <authorList>
            <person name="Wang H."/>
        </authorList>
    </citation>
    <scope>NUCLEOTIDE SEQUENCE</scope>
</reference>
<evidence type="ECO:0000313" key="1">
    <source>
        <dbReference type="EMBL" id="KAF5849382.1"/>
    </source>
</evidence>